<reference evidence="1" key="1">
    <citation type="submission" date="2021-06" db="EMBL/GenBank/DDBJ databases">
        <authorList>
            <person name="Kallberg Y."/>
            <person name="Tangrot J."/>
            <person name="Rosling A."/>
        </authorList>
    </citation>
    <scope>NUCLEOTIDE SEQUENCE</scope>
    <source>
        <strain evidence="1">87-6 pot B 2015</strain>
    </source>
</reference>
<evidence type="ECO:0000313" key="1">
    <source>
        <dbReference type="EMBL" id="CAG8722501.1"/>
    </source>
</evidence>
<dbReference type="AlphaFoldDB" id="A0A9N9I7A3"/>
<evidence type="ECO:0000313" key="2">
    <source>
        <dbReference type="Proteomes" id="UP000789375"/>
    </source>
</evidence>
<dbReference type="Proteomes" id="UP000789375">
    <property type="component" value="Unassembled WGS sequence"/>
</dbReference>
<dbReference type="EMBL" id="CAJVPP010013935">
    <property type="protein sequence ID" value="CAG8722501.1"/>
    <property type="molecule type" value="Genomic_DNA"/>
</dbReference>
<proteinExistence type="predicted"/>
<feature type="non-terminal residue" evidence="1">
    <location>
        <position position="88"/>
    </location>
</feature>
<feature type="non-terminal residue" evidence="1">
    <location>
        <position position="1"/>
    </location>
</feature>
<name>A0A9N9I7A3_FUNMO</name>
<comment type="caution">
    <text evidence="1">The sequence shown here is derived from an EMBL/GenBank/DDBJ whole genome shotgun (WGS) entry which is preliminary data.</text>
</comment>
<accession>A0A9N9I7A3</accession>
<keyword evidence="2" id="KW-1185">Reference proteome</keyword>
<protein>
    <submittedName>
        <fullName evidence="1">10567_t:CDS:1</fullName>
    </submittedName>
</protein>
<sequence length="88" mass="10107">SQAIYSAEIFSPTYVLTSLQDLLPTSQLTSPIRQLADYDFNFLQEYHNFSRKATISGQYFIPKEVQENDARNLEPARSNFLVSEINNT</sequence>
<organism evidence="1 2">
    <name type="scientific">Funneliformis mosseae</name>
    <name type="common">Endomycorrhizal fungus</name>
    <name type="synonym">Glomus mosseae</name>
    <dbReference type="NCBI Taxonomy" id="27381"/>
    <lineage>
        <taxon>Eukaryota</taxon>
        <taxon>Fungi</taxon>
        <taxon>Fungi incertae sedis</taxon>
        <taxon>Mucoromycota</taxon>
        <taxon>Glomeromycotina</taxon>
        <taxon>Glomeromycetes</taxon>
        <taxon>Glomerales</taxon>
        <taxon>Glomeraceae</taxon>
        <taxon>Funneliformis</taxon>
    </lineage>
</organism>
<gene>
    <name evidence="1" type="ORF">FMOSSE_LOCUS15095</name>
</gene>